<name>A0ABS7ECV0_9GAMM</name>
<dbReference type="InterPro" id="IPR005467">
    <property type="entry name" value="His_kinase_dom"/>
</dbReference>
<evidence type="ECO:0000259" key="14">
    <source>
        <dbReference type="PROSITE" id="PS50885"/>
    </source>
</evidence>
<organism evidence="15 16">
    <name type="scientific">Neiella holothuriorum</name>
    <dbReference type="NCBI Taxonomy" id="2870530"/>
    <lineage>
        <taxon>Bacteria</taxon>
        <taxon>Pseudomonadati</taxon>
        <taxon>Pseudomonadota</taxon>
        <taxon>Gammaproteobacteria</taxon>
        <taxon>Alteromonadales</taxon>
        <taxon>Echinimonadaceae</taxon>
        <taxon>Neiella</taxon>
    </lineage>
</organism>
<dbReference type="SMART" id="SM00304">
    <property type="entry name" value="HAMP"/>
    <property type="match status" value="1"/>
</dbReference>
<proteinExistence type="predicted"/>
<feature type="domain" description="Histidine kinase" evidence="13">
    <location>
        <begin position="277"/>
        <end position="491"/>
    </location>
</feature>
<evidence type="ECO:0000256" key="1">
    <source>
        <dbReference type="ARBA" id="ARBA00000085"/>
    </source>
</evidence>
<evidence type="ECO:0000256" key="9">
    <source>
        <dbReference type="ARBA" id="ARBA00023012"/>
    </source>
</evidence>
<dbReference type="SMART" id="SM00388">
    <property type="entry name" value="HisKA"/>
    <property type="match status" value="1"/>
</dbReference>
<dbReference type="InterPro" id="IPR003661">
    <property type="entry name" value="HisK_dim/P_dom"/>
</dbReference>
<dbReference type="EMBL" id="JAHZSS010000003">
    <property type="protein sequence ID" value="MBW8190176.1"/>
    <property type="molecule type" value="Genomic_DNA"/>
</dbReference>
<gene>
    <name evidence="15" type="ORF">K0504_03930</name>
</gene>
<evidence type="ECO:0000256" key="6">
    <source>
        <dbReference type="ARBA" id="ARBA00022692"/>
    </source>
</evidence>
<comment type="subcellular location">
    <subcellularLocation>
        <location evidence="2">Membrane</location>
    </subcellularLocation>
</comment>
<dbReference type="SUPFAM" id="SSF47384">
    <property type="entry name" value="Homodimeric domain of signal transducing histidine kinase"/>
    <property type="match status" value="1"/>
</dbReference>
<dbReference type="SUPFAM" id="SSF158472">
    <property type="entry name" value="HAMP domain-like"/>
    <property type="match status" value="1"/>
</dbReference>
<evidence type="ECO:0000313" key="16">
    <source>
        <dbReference type="Proteomes" id="UP001166251"/>
    </source>
</evidence>
<dbReference type="SMART" id="SM00387">
    <property type="entry name" value="HATPase_c"/>
    <property type="match status" value="1"/>
</dbReference>
<dbReference type="Gene3D" id="3.30.565.10">
    <property type="entry name" value="Histidine kinase-like ATPase, C-terminal domain"/>
    <property type="match status" value="1"/>
</dbReference>
<evidence type="ECO:0000256" key="3">
    <source>
        <dbReference type="ARBA" id="ARBA00012438"/>
    </source>
</evidence>
<comment type="caution">
    <text evidence="15">The sequence shown here is derived from an EMBL/GenBank/DDBJ whole genome shotgun (WGS) entry which is preliminary data.</text>
</comment>
<feature type="compositionally biased region" description="Low complexity" evidence="11">
    <location>
        <begin position="105"/>
        <end position="115"/>
    </location>
</feature>
<feature type="region of interest" description="Disordered" evidence="11">
    <location>
        <begin position="87"/>
        <end position="141"/>
    </location>
</feature>
<evidence type="ECO:0000256" key="2">
    <source>
        <dbReference type="ARBA" id="ARBA00004370"/>
    </source>
</evidence>
<accession>A0ABS7ECV0</accession>
<dbReference type="PROSITE" id="PS50885">
    <property type="entry name" value="HAMP"/>
    <property type="match status" value="1"/>
</dbReference>
<dbReference type="PANTHER" id="PTHR45436:SF5">
    <property type="entry name" value="SENSOR HISTIDINE KINASE TRCS"/>
    <property type="match status" value="1"/>
</dbReference>
<keyword evidence="10 12" id="KW-0472">Membrane</keyword>
<dbReference type="InterPro" id="IPR004358">
    <property type="entry name" value="Sig_transdc_His_kin-like_C"/>
</dbReference>
<dbReference type="Pfam" id="PF00672">
    <property type="entry name" value="HAMP"/>
    <property type="match status" value="1"/>
</dbReference>
<dbReference type="RefSeq" id="WP_220102859.1">
    <property type="nucleotide sequence ID" value="NZ_JAHZSS010000003.1"/>
</dbReference>
<keyword evidence="9" id="KW-0902">Two-component regulatory system</keyword>
<dbReference type="InterPro" id="IPR036890">
    <property type="entry name" value="HATPase_C_sf"/>
</dbReference>
<feature type="transmembrane region" description="Helical" evidence="12">
    <location>
        <begin position="194"/>
        <end position="216"/>
    </location>
</feature>
<dbReference type="InterPro" id="IPR036097">
    <property type="entry name" value="HisK_dim/P_sf"/>
</dbReference>
<dbReference type="InterPro" id="IPR003594">
    <property type="entry name" value="HATPase_dom"/>
</dbReference>
<dbReference type="SUPFAM" id="SSF55874">
    <property type="entry name" value="ATPase domain of HSP90 chaperone/DNA topoisomerase II/histidine kinase"/>
    <property type="match status" value="1"/>
</dbReference>
<evidence type="ECO:0000256" key="11">
    <source>
        <dbReference type="SAM" id="MobiDB-lite"/>
    </source>
</evidence>
<dbReference type="CDD" id="cd06225">
    <property type="entry name" value="HAMP"/>
    <property type="match status" value="1"/>
</dbReference>
<evidence type="ECO:0000256" key="5">
    <source>
        <dbReference type="ARBA" id="ARBA00022679"/>
    </source>
</evidence>
<dbReference type="InterPro" id="IPR050428">
    <property type="entry name" value="TCS_sensor_his_kinase"/>
</dbReference>
<keyword evidence="7" id="KW-0418">Kinase</keyword>
<dbReference type="PANTHER" id="PTHR45436">
    <property type="entry name" value="SENSOR HISTIDINE KINASE YKOH"/>
    <property type="match status" value="1"/>
</dbReference>
<evidence type="ECO:0000256" key="10">
    <source>
        <dbReference type="ARBA" id="ARBA00023136"/>
    </source>
</evidence>
<dbReference type="PRINTS" id="PR00344">
    <property type="entry name" value="BCTRLSENSOR"/>
</dbReference>
<dbReference type="Pfam" id="PF02518">
    <property type="entry name" value="HATPase_c"/>
    <property type="match status" value="1"/>
</dbReference>
<dbReference type="Proteomes" id="UP001166251">
    <property type="component" value="Unassembled WGS sequence"/>
</dbReference>
<feature type="compositionally biased region" description="Pro residues" evidence="11">
    <location>
        <begin position="116"/>
        <end position="136"/>
    </location>
</feature>
<evidence type="ECO:0000256" key="8">
    <source>
        <dbReference type="ARBA" id="ARBA00022989"/>
    </source>
</evidence>
<feature type="domain" description="HAMP" evidence="14">
    <location>
        <begin position="217"/>
        <end position="269"/>
    </location>
</feature>
<dbReference type="CDD" id="cd00082">
    <property type="entry name" value="HisKA"/>
    <property type="match status" value="1"/>
</dbReference>
<keyword evidence="4" id="KW-0597">Phosphoprotein</keyword>
<keyword evidence="5" id="KW-0808">Transferase</keyword>
<keyword evidence="6 12" id="KW-0812">Transmembrane</keyword>
<evidence type="ECO:0000256" key="7">
    <source>
        <dbReference type="ARBA" id="ARBA00022777"/>
    </source>
</evidence>
<dbReference type="InterPro" id="IPR003660">
    <property type="entry name" value="HAMP_dom"/>
</dbReference>
<evidence type="ECO:0000256" key="4">
    <source>
        <dbReference type="ARBA" id="ARBA00022553"/>
    </source>
</evidence>
<sequence length="492" mass="53886">MTLSKKLNGAFLGITVFVLLLMLGLARWSFERGFLEYVNAIETSRLESLSSMLSELYVAQNESWDTMTRSQFNWMLNMSAVMARGDGGDFLPPPRARREPPPPRGARSAADGGPSRFPPRGPGPQGGPPIGGPPPTQLHDMNGNVIVADSLEALDDNAIRVPVMVGKIQVATLLSAPKYHFDSPEETAFSRQQLITSLLAALACLALAGAVAFFVSGRILGPIRQMIANVSRLSKGDYTARLDGKQTDELGQLMTDMDHLAFSLEKNQSARQRWIADISHELRTPMTVLTGELEAIKDGIRPFDHQQLMSIDQEIARLRRLVDDLYQLSLSDIGGLRYRFENLDLSELVQLSADSIVERCKGRGLTLTVSATQAFMVNGDEQRLQQLITNLLENAIAYTDQPGQIQLVLEACGQQVCLSVRDSAPSVQPEVCEQLFEPLYRQDSSRQRRESGAGLGLAICKNIVEAHHGSINATPSAIGGLEVNVKLPLLLN</sequence>
<dbReference type="Gene3D" id="6.10.340.10">
    <property type="match status" value="1"/>
</dbReference>
<comment type="catalytic activity">
    <reaction evidence="1">
        <text>ATP + protein L-histidine = ADP + protein N-phospho-L-histidine.</text>
        <dbReference type="EC" id="2.7.13.3"/>
    </reaction>
</comment>
<protein>
    <recommendedName>
        <fullName evidence="3">histidine kinase</fullName>
        <ecNumber evidence="3">2.7.13.3</ecNumber>
    </recommendedName>
</protein>
<keyword evidence="16" id="KW-1185">Reference proteome</keyword>
<dbReference type="PROSITE" id="PS50109">
    <property type="entry name" value="HIS_KIN"/>
    <property type="match status" value="1"/>
</dbReference>
<dbReference type="EC" id="2.7.13.3" evidence="3"/>
<evidence type="ECO:0000259" key="13">
    <source>
        <dbReference type="PROSITE" id="PS50109"/>
    </source>
</evidence>
<evidence type="ECO:0000256" key="12">
    <source>
        <dbReference type="SAM" id="Phobius"/>
    </source>
</evidence>
<reference evidence="15" key="1">
    <citation type="submission" date="2021-07" db="EMBL/GenBank/DDBJ databases">
        <title>Neiella marina sp. nov., isolated from the intestinal content of sea cucumber Apostichopus japonicus.</title>
        <authorList>
            <person name="Bai X."/>
        </authorList>
    </citation>
    <scope>NUCLEOTIDE SEQUENCE</scope>
    <source>
        <strain evidence="15">126</strain>
    </source>
</reference>
<evidence type="ECO:0000313" key="15">
    <source>
        <dbReference type="EMBL" id="MBW8190176.1"/>
    </source>
</evidence>
<keyword evidence="8 12" id="KW-1133">Transmembrane helix</keyword>
<dbReference type="Pfam" id="PF00512">
    <property type="entry name" value="HisKA"/>
    <property type="match status" value="1"/>
</dbReference>
<dbReference type="Gene3D" id="1.10.287.130">
    <property type="match status" value="1"/>
</dbReference>